<dbReference type="PANTHER" id="PTHR32182:SF0">
    <property type="entry name" value="DNA REPLICATION AND REPAIR PROTEIN RECF"/>
    <property type="match status" value="1"/>
</dbReference>
<evidence type="ECO:0000256" key="4">
    <source>
        <dbReference type="ARBA" id="ARBA00022840"/>
    </source>
</evidence>
<dbReference type="EMBL" id="CP089977">
    <property type="protein sequence ID" value="UXZ05773.1"/>
    <property type="molecule type" value="Genomic_DNA"/>
</dbReference>
<evidence type="ECO:0000256" key="3">
    <source>
        <dbReference type="ARBA" id="ARBA00022741"/>
    </source>
</evidence>
<comment type="function">
    <text evidence="6">The RecF protein is involved in DNA metabolism; it is required for DNA replication and normal SOS inducibility. RecF binds preferentially to single-stranded, linear DNA. It also seems to bind ATP.</text>
</comment>
<evidence type="ECO:0000256" key="2">
    <source>
        <dbReference type="ARBA" id="ARBA00022705"/>
    </source>
</evidence>
<dbReference type="InterPro" id="IPR042174">
    <property type="entry name" value="RecF_2"/>
</dbReference>
<gene>
    <name evidence="6 8" type="primary">recF</name>
    <name evidence="8" type="ORF">LU297_04925</name>
</gene>
<keyword evidence="2 6" id="KW-0235">DNA replication</keyword>
<evidence type="ECO:0000256" key="5">
    <source>
        <dbReference type="ARBA" id="ARBA00023125"/>
    </source>
</evidence>
<keyword evidence="6" id="KW-0227">DNA damage</keyword>
<comment type="subcellular location">
    <subcellularLocation>
        <location evidence="6">Cytoplasm</location>
    </subcellularLocation>
</comment>
<proteinExistence type="inferred from homology"/>
<dbReference type="PANTHER" id="PTHR32182">
    <property type="entry name" value="DNA REPLICATION AND REPAIR PROTEIN RECF"/>
    <property type="match status" value="1"/>
</dbReference>
<evidence type="ECO:0000256" key="6">
    <source>
        <dbReference type="HAMAP-Rule" id="MF_00365"/>
    </source>
</evidence>
<dbReference type="Pfam" id="PF02463">
    <property type="entry name" value="SMC_N"/>
    <property type="match status" value="1"/>
</dbReference>
<keyword evidence="4 6" id="KW-0067">ATP-binding</keyword>
<dbReference type="InterPro" id="IPR003395">
    <property type="entry name" value="RecF/RecN/SMC_N"/>
</dbReference>
<protein>
    <recommendedName>
        <fullName evidence="6">DNA replication and repair protein RecF</fullName>
    </recommendedName>
</protein>
<reference evidence="8" key="1">
    <citation type="submission" date="2021-12" db="EMBL/GenBank/DDBJ databases">
        <title>taxonomy of Moraxella sp. ZY201224.</title>
        <authorList>
            <person name="Li F."/>
        </authorList>
    </citation>
    <scope>NUCLEOTIDE SEQUENCE</scope>
    <source>
        <strain evidence="8">ZY201224</strain>
    </source>
</reference>
<feature type="domain" description="RecF/RecN/SMC N-terminal" evidence="7">
    <location>
        <begin position="1"/>
        <end position="366"/>
    </location>
</feature>
<evidence type="ECO:0000313" key="8">
    <source>
        <dbReference type="EMBL" id="UXZ05773.1"/>
    </source>
</evidence>
<keyword evidence="6" id="KW-0234">DNA repair</keyword>
<feature type="binding site" evidence="6">
    <location>
        <begin position="28"/>
        <end position="35"/>
    </location>
    <ligand>
        <name>ATP</name>
        <dbReference type="ChEBI" id="CHEBI:30616"/>
    </ligand>
</feature>
<dbReference type="InterPro" id="IPR027417">
    <property type="entry name" value="P-loop_NTPase"/>
</dbReference>
<keyword evidence="1 6" id="KW-0963">Cytoplasm</keyword>
<dbReference type="RefSeq" id="WP_263077292.1">
    <property type="nucleotide sequence ID" value="NZ_CP089977.1"/>
</dbReference>
<keyword evidence="6" id="KW-0742">SOS response</keyword>
<sequence length="397" mass="45425">MIRKLHIHQFRNVKQATLSLAKHNVLIGKNGSGKTSLLEAVFLLSRGKSFRHHEPKRYISHHATECIVWAMTDFYQPCTLAIKKQMDLSGKSDTTLKFDDKTVLGQSVLSKHLPVLLIDPSSMTVLDEGSATRRQMLDWLVFHVKPDFYEQWLNYQRLLKQRNALLKQANIRQHTHQLTAWDNQLSFYAHALHEHRLQIFEQWQLAFEQMVSRLLPAYQDMLSLSYQAGFDVSTPLLHTLTERIWQDIELGYTRVGSHRADVSVVFKTMDEQGKKVREQASHVLSRGEKKLLITALKLSQLTLICQLNTQGNQLNLPVVLIDDIDAELDQRAVSMLLDTILSLPCQVIITSLNQEICQVIDDKLSILSPSAICRVFHVEQGEFLTAQTAPNNDAKDE</sequence>
<dbReference type="SUPFAM" id="SSF52540">
    <property type="entry name" value="P-loop containing nucleoside triphosphate hydrolases"/>
    <property type="match status" value="1"/>
</dbReference>
<dbReference type="Gene3D" id="3.40.50.300">
    <property type="entry name" value="P-loop containing nucleotide triphosphate hydrolases"/>
    <property type="match status" value="1"/>
</dbReference>
<comment type="similarity">
    <text evidence="6">Belongs to the RecF family.</text>
</comment>
<keyword evidence="9" id="KW-1185">Reference proteome</keyword>
<accession>A0ABY6F6Q3</accession>
<dbReference type="Proteomes" id="UP001063782">
    <property type="component" value="Chromosome"/>
</dbReference>
<dbReference type="HAMAP" id="MF_00365">
    <property type="entry name" value="RecF"/>
    <property type="match status" value="1"/>
</dbReference>
<evidence type="ECO:0000313" key="9">
    <source>
        <dbReference type="Proteomes" id="UP001063782"/>
    </source>
</evidence>
<dbReference type="NCBIfam" id="TIGR00611">
    <property type="entry name" value="recf"/>
    <property type="match status" value="1"/>
</dbReference>
<evidence type="ECO:0000259" key="7">
    <source>
        <dbReference type="Pfam" id="PF02463"/>
    </source>
</evidence>
<evidence type="ECO:0000256" key="1">
    <source>
        <dbReference type="ARBA" id="ARBA00022490"/>
    </source>
</evidence>
<keyword evidence="5 6" id="KW-0238">DNA-binding</keyword>
<dbReference type="Gene3D" id="1.20.1050.90">
    <property type="entry name" value="RecF/RecN/SMC, N-terminal domain"/>
    <property type="match status" value="1"/>
</dbReference>
<name>A0ABY6F6Q3_9GAMM</name>
<dbReference type="InterPro" id="IPR001238">
    <property type="entry name" value="DNA-binding_RecF"/>
</dbReference>
<organism evidence="8 9">
    <name type="scientific">Moraxella nasicaprae</name>
    <dbReference type="NCBI Taxonomy" id="2904122"/>
    <lineage>
        <taxon>Bacteria</taxon>
        <taxon>Pseudomonadati</taxon>
        <taxon>Pseudomonadota</taxon>
        <taxon>Gammaproteobacteria</taxon>
        <taxon>Moraxellales</taxon>
        <taxon>Moraxellaceae</taxon>
        <taxon>Moraxella</taxon>
    </lineage>
</organism>
<keyword evidence="3 6" id="KW-0547">Nucleotide-binding</keyword>